<keyword evidence="2" id="KW-1185">Reference proteome</keyword>
<dbReference type="Proteomes" id="UP000265520">
    <property type="component" value="Unassembled WGS sequence"/>
</dbReference>
<proteinExistence type="predicted"/>
<protein>
    <submittedName>
        <fullName evidence="1">Uncharacterized protein</fullName>
    </submittedName>
</protein>
<name>A0A392UA47_9FABA</name>
<organism evidence="1 2">
    <name type="scientific">Trifolium medium</name>
    <dbReference type="NCBI Taxonomy" id="97028"/>
    <lineage>
        <taxon>Eukaryota</taxon>
        <taxon>Viridiplantae</taxon>
        <taxon>Streptophyta</taxon>
        <taxon>Embryophyta</taxon>
        <taxon>Tracheophyta</taxon>
        <taxon>Spermatophyta</taxon>
        <taxon>Magnoliopsida</taxon>
        <taxon>eudicotyledons</taxon>
        <taxon>Gunneridae</taxon>
        <taxon>Pentapetalae</taxon>
        <taxon>rosids</taxon>
        <taxon>fabids</taxon>
        <taxon>Fabales</taxon>
        <taxon>Fabaceae</taxon>
        <taxon>Papilionoideae</taxon>
        <taxon>50 kb inversion clade</taxon>
        <taxon>NPAAA clade</taxon>
        <taxon>Hologalegina</taxon>
        <taxon>IRL clade</taxon>
        <taxon>Trifolieae</taxon>
        <taxon>Trifolium</taxon>
    </lineage>
</organism>
<dbReference type="AlphaFoldDB" id="A0A392UA47"/>
<feature type="non-terminal residue" evidence="1">
    <location>
        <position position="32"/>
    </location>
</feature>
<evidence type="ECO:0000313" key="1">
    <source>
        <dbReference type="EMBL" id="MCI70381.1"/>
    </source>
</evidence>
<sequence length="32" mass="3443">MGVFLQILTPCNSPLASALWINADSPSAQRIK</sequence>
<evidence type="ECO:0000313" key="2">
    <source>
        <dbReference type="Proteomes" id="UP000265520"/>
    </source>
</evidence>
<dbReference type="EMBL" id="LXQA010774819">
    <property type="protein sequence ID" value="MCI70381.1"/>
    <property type="molecule type" value="Genomic_DNA"/>
</dbReference>
<accession>A0A392UA47</accession>
<comment type="caution">
    <text evidence="1">The sequence shown here is derived from an EMBL/GenBank/DDBJ whole genome shotgun (WGS) entry which is preliminary data.</text>
</comment>
<reference evidence="1 2" key="1">
    <citation type="journal article" date="2018" name="Front. Plant Sci.">
        <title>Red Clover (Trifolium pratense) and Zigzag Clover (T. medium) - A Picture of Genomic Similarities and Differences.</title>
        <authorList>
            <person name="Dluhosova J."/>
            <person name="Istvanek J."/>
            <person name="Nedelnik J."/>
            <person name="Repkova J."/>
        </authorList>
    </citation>
    <scope>NUCLEOTIDE SEQUENCE [LARGE SCALE GENOMIC DNA]</scope>
    <source>
        <strain evidence="2">cv. 10/8</strain>
        <tissue evidence="1">Leaf</tissue>
    </source>
</reference>